<dbReference type="AlphaFoldDB" id="A0A7W8YA61"/>
<evidence type="ECO:0000313" key="1">
    <source>
        <dbReference type="EMBL" id="MBB5597780.1"/>
    </source>
</evidence>
<keyword evidence="2" id="KW-1185">Reference proteome</keyword>
<organism evidence="1 2">
    <name type="scientific">Neomicrococcus lactis</name>
    <dbReference type="NCBI Taxonomy" id="732241"/>
    <lineage>
        <taxon>Bacteria</taxon>
        <taxon>Bacillati</taxon>
        <taxon>Actinomycetota</taxon>
        <taxon>Actinomycetes</taxon>
        <taxon>Micrococcales</taxon>
        <taxon>Micrococcaceae</taxon>
        <taxon>Neomicrococcus</taxon>
    </lineage>
</organism>
<gene>
    <name evidence="1" type="ORF">BKA12_000860</name>
</gene>
<comment type="caution">
    <text evidence="1">The sequence shown here is derived from an EMBL/GenBank/DDBJ whole genome shotgun (WGS) entry which is preliminary data.</text>
</comment>
<dbReference type="Proteomes" id="UP000523863">
    <property type="component" value="Unassembled WGS sequence"/>
</dbReference>
<protein>
    <submittedName>
        <fullName evidence="1">Uncharacterized protein</fullName>
    </submittedName>
</protein>
<proteinExistence type="predicted"/>
<accession>A0A7W8YA61</accession>
<sequence>MWKFTGSLFGFPSWKKPAIYEEVRGTLENKLCHTVTPWPEVSRTPSFQPVGYLVPCLGLTLPGEVYLSHQEDSARAGTDDYSHL</sequence>
<dbReference type="EMBL" id="JACHBL010000001">
    <property type="protein sequence ID" value="MBB5597780.1"/>
    <property type="molecule type" value="Genomic_DNA"/>
</dbReference>
<name>A0A7W8YA61_9MICC</name>
<reference evidence="1 2" key="1">
    <citation type="submission" date="2020-08" db="EMBL/GenBank/DDBJ databases">
        <title>Sequencing the genomes of 1000 actinobacteria strains.</title>
        <authorList>
            <person name="Klenk H.-P."/>
        </authorList>
    </citation>
    <scope>NUCLEOTIDE SEQUENCE [LARGE SCALE GENOMIC DNA]</scope>
    <source>
        <strain evidence="1 2">DSM 23694</strain>
    </source>
</reference>
<evidence type="ECO:0000313" key="2">
    <source>
        <dbReference type="Proteomes" id="UP000523863"/>
    </source>
</evidence>